<organism evidence="2 3">
    <name type="scientific">Prauserella oleivorans</name>
    <dbReference type="NCBI Taxonomy" id="1478153"/>
    <lineage>
        <taxon>Bacteria</taxon>
        <taxon>Bacillati</taxon>
        <taxon>Actinomycetota</taxon>
        <taxon>Actinomycetes</taxon>
        <taxon>Pseudonocardiales</taxon>
        <taxon>Pseudonocardiaceae</taxon>
        <taxon>Prauserella</taxon>
    </lineage>
</organism>
<proteinExistence type="predicted"/>
<gene>
    <name evidence="2" type="ORF">ACFS2C_15795</name>
</gene>
<evidence type="ECO:0000256" key="1">
    <source>
        <dbReference type="SAM" id="Phobius"/>
    </source>
</evidence>
<keyword evidence="1" id="KW-0472">Membrane</keyword>
<dbReference type="Proteomes" id="UP001597478">
    <property type="component" value="Unassembled WGS sequence"/>
</dbReference>
<dbReference type="EMBL" id="JBHUOF010000021">
    <property type="protein sequence ID" value="MFD2800855.1"/>
    <property type="molecule type" value="Genomic_DNA"/>
</dbReference>
<evidence type="ECO:0000313" key="3">
    <source>
        <dbReference type="Proteomes" id="UP001597478"/>
    </source>
</evidence>
<keyword evidence="1" id="KW-1133">Transmembrane helix</keyword>
<accession>A0ABW5WCQ7</accession>
<feature type="transmembrane region" description="Helical" evidence="1">
    <location>
        <begin position="26"/>
        <end position="48"/>
    </location>
</feature>
<name>A0ABW5WCQ7_9PSEU</name>
<protein>
    <submittedName>
        <fullName evidence="2">Uncharacterized protein</fullName>
    </submittedName>
</protein>
<comment type="caution">
    <text evidence="2">The sequence shown here is derived from an EMBL/GenBank/DDBJ whole genome shotgun (WGS) entry which is preliminary data.</text>
</comment>
<sequence>MCAGHWTVVAMNAGGSRGVDVRALPWVAGGLIAVGLLFPAGGVVLIAIPASHASRTREPPLSTGSRT</sequence>
<keyword evidence="1" id="KW-0812">Transmembrane</keyword>
<keyword evidence="3" id="KW-1185">Reference proteome</keyword>
<dbReference type="RefSeq" id="WP_377390685.1">
    <property type="nucleotide sequence ID" value="NZ_JBHSAN010000024.1"/>
</dbReference>
<evidence type="ECO:0000313" key="2">
    <source>
        <dbReference type="EMBL" id="MFD2800855.1"/>
    </source>
</evidence>
<reference evidence="3" key="1">
    <citation type="journal article" date="2019" name="Int. J. Syst. Evol. Microbiol.">
        <title>The Global Catalogue of Microorganisms (GCM) 10K type strain sequencing project: providing services to taxonomists for standard genome sequencing and annotation.</title>
        <authorList>
            <consortium name="The Broad Institute Genomics Platform"/>
            <consortium name="The Broad Institute Genome Sequencing Center for Infectious Disease"/>
            <person name="Wu L."/>
            <person name="Ma J."/>
        </authorList>
    </citation>
    <scope>NUCLEOTIDE SEQUENCE [LARGE SCALE GENOMIC DNA]</scope>
    <source>
        <strain evidence="3">IBRC-M 10906</strain>
    </source>
</reference>